<reference evidence="11 12" key="1">
    <citation type="submission" date="2024-01" db="EMBL/GenBank/DDBJ databases">
        <title>A draft genome for a cacao thread blight-causing isolate of Paramarasmius palmivorus.</title>
        <authorList>
            <person name="Baruah I.K."/>
            <person name="Bukari Y."/>
            <person name="Amoako-Attah I."/>
            <person name="Meinhardt L.W."/>
            <person name="Bailey B.A."/>
            <person name="Cohen S.P."/>
        </authorList>
    </citation>
    <scope>NUCLEOTIDE SEQUENCE [LARGE SCALE GENOMIC DNA]</scope>
    <source>
        <strain evidence="11 12">GH-12</strain>
    </source>
</reference>
<feature type="transmembrane region" description="Helical" evidence="8">
    <location>
        <begin position="430"/>
        <end position="452"/>
    </location>
</feature>
<dbReference type="InterPro" id="IPR050173">
    <property type="entry name" value="ABC_transporter_C-like"/>
</dbReference>
<evidence type="ECO:0000256" key="1">
    <source>
        <dbReference type="ARBA" id="ARBA00004141"/>
    </source>
</evidence>
<dbReference type="SMART" id="SM00382">
    <property type="entry name" value="AAA"/>
    <property type="match status" value="2"/>
</dbReference>
<evidence type="ECO:0000256" key="2">
    <source>
        <dbReference type="ARBA" id="ARBA00022448"/>
    </source>
</evidence>
<protein>
    <recommendedName>
        <fullName evidence="13">P-loop containing nucleoside triphosphate hydrolase protein</fullName>
    </recommendedName>
</protein>
<dbReference type="Pfam" id="PF00005">
    <property type="entry name" value="ABC_tran"/>
    <property type="match status" value="2"/>
</dbReference>
<evidence type="ECO:0000256" key="5">
    <source>
        <dbReference type="ARBA" id="ARBA00022840"/>
    </source>
</evidence>
<evidence type="ECO:0000256" key="8">
    <source>
        <dbReference type="SAM" id="Phobius"/>
    </source>
</evidence>
<sequence>MGVERFFGDTLLIPPYAAFLSLALLLFQWSVKGLSKRPSPIRLDDVEVDASLNEHISTIRVTPGRVITLFWWLRVVGCLGLLGLSLVSYRYSGAQESEPSVPAVPESALVFCFLYTTFLAAIPLIVKKDSTLVALHRNIVLLVTLVVYSYRDVYPLLTYTKEPMDKADGPLLWAKIGVLVLVAVVIPLFTPRQDYLSVQEEANPEQVASLASLFTYTFLDQVIFSTYKSPKFTDKSLPSLADYDAARYLKSQSFGNLDRFSGAKKSHIFWGMMKTFRWDYASLLMVSLVDMVTALASPVAINRLLNYIEKGGEGAVMRPWFWIALLFTGPFVHSLATNRYGFIAARLSVRIEAILTQLVFEHSLRIRPQSEKSAQGQDPKQKNSIGKMNNLITTDLANVIAARDFPKLLVQVPPRIALTIFFLYEVLGWSAFVGLAIIIVCMPIPGLVGKIVHHYQKEKMRRTDDRVSRVVEAVNLMRMIKLLGWEKRMQKGIHEKRVEEMEWSWKLTLSTLPIDVTKQLLWEVTNAISSIFAGKVSLDRINDFLRNASRYTELLDAYVDEHVHEESALHREEIGFQNAKFTWEVKQDTDSSERNFVLHVPDRIVFKDKAINLIIGPTGSGKTSVLMALLGEMHCFTSNTPGSWFNLPRHKGVAYAAQESWIQNDTIKANILFDSVFDEERYQKVIHQCCLEHDLSLFEASDNTEVGELGVTLSGGQKARITLARAIYSNAEILLLDDVFAALDIHTAKWIVEKCFRGDLVKGRTILLVTHNLALTAPLTDYIVSVDLDGHLTGEETSGSKSAYIQDQIQKDEEHLEELEKMESEDALIGPTAGEKTQKPGNLIVEEEKEDGRVRWSTVAMYFKILGGKHPIIYYLCFFVPMILSNGFLGIQSWYLGYWASQYAIYPASEVNVLVLVTMRGSLRASRTIHARLMEAVFGSTFRTSWLDITPKSRIITRVTQDIDAIDGPLFQHIFVLWNVVSFMLIRLGGVVIYSPIFILPGITLAIIATWLSDVYMKTQVEIKREMSKARAPVLAHYGATIAGLPSIRAYGAQEQFICESLVRIDHYSRAARTFHCLTRWIALRMDLLSTMFVSALAIYLFYAAHQSSAATGFSLSMGASFSGVVLTAVQCVNTIEIQSNSLERIKQYLGIKQEPEPTTQGEPPAYWPASGSLRVEHLSAQYVKDGPEVLRDLSFEIRSGERIGIVGRTGAGKSSLTLALLRGIPTSGEVYYDGLPTSSLNLNALRSKVTIIPQVPELFNGTLRQNLDPFEEYDDATLNDALRAAGLQSVQTETEENRLTLDTTVSSGGANMSVGQRQILALARAIVRGSKLLILDEATSAIDYKTDTVIQQALRNELGKDVTLITVAHRLRTVMDSDKIMVLEDGKIVEFNTPKALIEQKSKLRSLVEESEDKDVLLAMIK</sequence>
<feature type="transmembrane region" description="Helical" evidence="8">
    <location>
        <begin position="321"/>
        <end position="342"/>
    </location>
</feature>
<feature type="transmembrane region" description="Helical" evidence="8">
    <location>
        <begin position="171"/>
        <end position="189"/>
    </location>
</feature>
<feature type="domain" description="ABC transmembrane type-1" evidence="10">
    <location>
        <begin position="287"/>
        <end position="534"/>
    </location>
</feature>
<evidence type="ECO:0000313" key="11">
    <source>
        <dbReference type="EMBL" id="KAK7028983.1"/>
    </source>
</evidence>
<feature type="domain" description="ABC transmembrane type-1" evidence="10">
    <location>
        <begin position="916"/>
        <end position="1145"/>
    </location>
</feature>
<dbReference type="Gene3D" id="1.20.1560.10">
    <property type="entry name" value="ABC transporter type 1, transmembrane domain"/>
    <property type="match status" value="2"/>
</dbReference>
<feature type="transmembrane region" description="Helical" evidence="8">
    <location>
        <begin position="1088"/>
        <end position="1105"/>
    </location>
</feature>
<feature type="domain" description="ABC transporter" evidence="9">
    <location>
        <begin position="1174"/>
        <end position="1411"/>
    </location>
</feature>
<evidence type="ECO:0000256" key="6">
    <source>
        <dbReference type="ARBA" id="ARBA00022989"/>
    </source>
</evidence>
<evidence type="ECO:0008006" key="13">
    <source>
        <dbReference type="Google" id="ProtNLM"/>
    </source>
</evidence>
<evidence type="ECO:0000313" key="12">
    <source>
        <dbReference type="Proteomes" id="UP001383192"/>
    </source>
</evidence>
<keyword evidence="7 8" id="KW-0472">Membrane</keyword>
<dbReference type="PROSITE" id="PS50893">
    <property type="entry name" value="ABC_TRANSPORTER_2"/>
    <property type="match status" value="2"/>
</dbReference>
<dbReference type="InterPro" id="IPR011527">
    <property type="entry name" value="ABC1_TM_dom"/>
</dbReference>
<keyword evidence="12" id="KW-1185">Reference proteome</keyword>
<keyword evidence="4" id="KW-0547">Nucleotide-binding</keyword>
<organism evidence="11 12">
    <name type="scientific">Paramarasmius palmivorus</name>
    <dbReference type="NCBI Taxonomy" id="297713"/>
    <lineage>
        <taxon>Eukaryota</taxon>
        <taxon>Fungi</taxon>
        <taxon>Dikarya</taxon>
        <taxon>Basidiomycota</taxon>
        <taxon>Agaricomycotina</taxon>
        <taxon>Agaricomycetes</taxon>
        <taxon>Agaricomycetidae</taxon>
        <taxon>Agaricales</taxon>
        <taxon>Marasmiineae</taxon>
        <taxon>Marasmiaceae</taxon>
        <taxon>Paramarasmius</taxon>
    </lineage>
</organism>
<evidence type="ECO:0000256" key="3">
    <source>
        <dbReference type="ARBA" id="ARBA00022692"/>
    </source>
</evidence>
<feature type="transmembrane region" description="Helical" evidence="8">
    <location>
        <begin position="108"/>
        <end position="126"/>
    </location>
</feature>
<dbReference type="InterPro" id="IPR036640">
    <property type="entry name" value="ABC1_TM_sf"/>
</dbReference>
<feature type="transmembrane region" description="Helical" evidence="8">
    <location>
        <begin position="999"/>
        <end position="1017"/>
    </location>
</feature>
<feature type="domain" description="ABC transporter" evidence="9">
    <location>
        <begin position="574"/>
        <end position="813"/>
    </location>
</feature>
<dbReference type="InterPro" id="IPR003593">
    <property type="entry name" value="AAA+_ATPase"/>
</dbReference>
<dbReference type="Proteomes" id="UP001383192">
    <property type="component" value="Unassembled WGS sequence"/>
</dbReference>
<dbReference type="GO" id="GO:0016020">
    <property type="term" value="C:membrane"/>
    <property type="evidence" value="ECO:0007669"/>
    <property type="project" value="UniProtKB-SubCell"/>
</dbReference>
<dbReference type="GO" id="GO:0005524">
    <property type="term" value="F:ATP binding"/>
    <property type="evidence" value="ECO:0007669"/>
    <property type="project" value="UniProtKB-KW"/>
</dbReference>
<dbReference type="GO" id="GO:0140359">
    <property type="term" value="F:ABC-type transporter activity"/>
    <property type="evidence" value="ECO:0007669"/>
    <property type="project" value="InterPro"/>
</dbReference>
<keyword evidence="6 8" id="KW-1133">Transmembrane helix</keyword>
<feature type="transmembrane region" description="Helical" evidence="8">
    <location>
        <begin position="12"/>
        <end position="31"/>
    </location>
</feature>
<dbReference type="PANTHER" id="PTHR24223">
    <property type="entry name" value="ATP-BINDING CASSETTE SUB-FAMILY C"/>
    <property type="match status" value="1"/>
</dbReference>
<dbReference type="SUPFAM" id="SSF90123">
    <property type="entry name" value="ABC transporter transmembrane region"/>
    <property type="match status" value="2"/>
</dbReference>
<dbReference type="PROSITE" id="PS00211">
    <property type="entry name" value="ABC_TRANSPORTER_1"/>
    <property type="match status" value="1"/>
</dbReference>
<dbReference type="FunFam" id="3.40.50.300:FF:000838">
    <property type="entry name" value="ABC multidrug transporter (Eurofung)"/>
    <property type="match status" value="1"/>
</dbReference>
<dbReference type="CDD" id="cd18604">
    <property type="entry name" value="ABC_6TM_VMR1_D2_like"/>
    <property type="match status" value="1"/>
</dbReference>
<dbReference type="InterPro" id="IPR003439">
    <property type="entry name" value="ABC_transporter-like_ATP-bd"/>
</dbReference>
<accession>A0AAW0BQN4</accession>
<keyword evidence="3 8" id="KW-0812">Transmembrane</keyword>
<evidence type="ECO:0000256" key="7">
    <source>
        <dbReference type="ARBA" id="ARBA00023136"/>
    </source>
</evidence>
<evidence type="ECO:0000259" key="9">
    <source>
        <dbReference type="PROSITE" id="PS50893"/>
    </source>
</evidence>
<feature type="transmembrane region" description="Helical" evidence="8">
    <location>
        <begin position="69"/>
        <end position="88"/>
    </location>
</feature>
<gene>
    <name evidence="11" type="ORF">VNI00_014693</name>
</gene>
<dbReference type="CDD" id="cd03250">
    <property type="entry name" value="ABCC_MRP_domain1"/>
    <property type="match status" value="1"/>
</dbReference>
<dbReference type="Pfam" id="PF00664">
    <property type="entry name" value="ABC_membrane"/>
    <property type="match status" value="2"/>
</dbReference>
<keyword evidence="2" id="KW-0813">Transport</keyword>
<dbReference type="PROSITE" id="PS50929">
    <property type="entry name" value="ABC_TM1F"/>
    <property type="match status" value="2"/>
</dbReference>
<evidence type="ECO:0000259" key="10">
    <source>
        <dbReference type="PROSITE" id="PS50929"/>
    </source>
</evidence>
<dbReference type="GO" id="GO:0016887">
    <property type="term" value="F:ATP hydrolysis activity"/>
    <property type="evidence" value="ECO:0007669"/>
    <property type="project" value="InterPro"/>
</dbReference>
<dbReference type="InterPro" id="IPR027417">
    <property type="entry name" value="P-loop_NTPase"/>
</dbReference>
<proteinExistence type="predicted"/>
<feature type="transmembrane region" description="Helical" evidence="8">
    <location>
        <begin position="280"/>
        <end position="301"/>
    </location>
</feature>
<dbReference type="Gene3D" id="3.40.50.300">
    <property type="entry name" value="P-loop containing nucleotide triphosphate hydrolases"/>
    <property type="match status" value="2"/>
</dbReference>
<dbReference type="CDD" id="cd18596">
    <property type="entry name" value="ABC_6TM_VMR1_D1_like"/>
    <property type="match status" value="1"/>
</dbReference>
<comment type="subcellular location">
    <subcellularLocation>
        <location evidence="1">Membrane</location>
        <topology evidence="1">Multi-pass membrane protein</topology>
    </subcellularLocation>
</comment>
<evidence type="ECO:0000256" key="4">
    <source>
        <dbReference type="ARBA" id="ARBA00022741"/>
    </source>
</evidence>
<dbReference type="EMBL" id="JAYKXP010000085">
    <property type="protein sequence ID" value="KAK7028983.1"/>
    <property type="molecule type" value="Genomic_DNA"/>
</dbReference>
<dbReference type="SUPFAM" id="SSF52540">
    <property type="entry name" value="P-loop containing nucleoside triphosphate hydrolases"/>
    <property type="match status" value="2"/>
</dbReference>
<dbReference type="InterPro" id="IPR017871">
    <property type="entry name" value="ABC_transporter-like_CS"/>
</dbReference>
<name>A0AAW0BQN4_9AGAR</name>
<dbReference type="CDD" id="cd03244">
    <property type="entry name" value="ABCC_MRP_domain2"/>
    <property type="match status" value="1"/>
</dbReference>
<comment type="caution">
    <text evidence="11">The sequence shown here is derived from an EMBL/GenBank/DDBJ whole genome shotgun (WGS) entry which is preliminary data.</text>
</comment>
<dbReference type="PANTHER" id="PTHR24223:SF356">
    <property type="entry name" value="ATP-BINDING CASSETTE TRANSPORTER ABC4"/>
    <property type="match status" value="1"/>
</dbReference>
<keyword evidence="5" id="KW-0067">ATP-binding</keyword>
<feature type="transmembrane region" description="Helical" evidence="8">
    <location>
        <begin position="133"/>
        <end position="151"/>
    </location>
</feature>